<feature type="region of interest" description="Disordered" evidence="1">
    <location>
        <begin position="29"/>
        <end position="57"/>
    </location>
</feature>
<dbReference type="SUPFAM" id="SSF69065">
    <property type="entry name" value="RNase III domain-like"/>
    <property type="match status" value="1"/>
</dbReference>
<dbReference type="STRING" id="1531966.A0A0A1TAU8"/>
<feature type="compositionally biased region" description="Polar residues" evidence="1">
    <location>
        <begin position="29"/>
        <end position="39"/>
    </location>
</feature>
<name>A0A0A1TAU8_9HYPO</name>
<dbReference type="InterPro" id="IPR036389">
    <property type="entry name" value="RNase_III_sf"/>
</dbReference>
<dbReference type="GO" id="GO:0004525">
    <property type="term" value="F:ribonuclease III activity"/>
    <property type="evidence" value="ECO:0007669"/>
    <property type="project" value="InterPro"/>
</dbReference>
<reference evidence="3 4" key="1">
    <citation type="journal article" date="2015" name="Genome Announc.">
        <title>Draft Genome Sequence and Gene Annotation of the Entomopathogenic Fungus Verticillium hemipterigenum.</title>
        <authorList>
            <person name="Horn F."/>
            <person name="Habel A."/>
            <person name="Scharf D.H."/>
            <person name="Dworschak J."/>
            <person name="Brakhage A.A."/>
            <person name="Guthke R."/>
            <person name="Hertweck C."/>
            <person name="Linde J."/>
        </authorList>
    </citation>
    <scope>NUCLEOTIDE SEQUENCE [LARGE SCALE GENOMIC DNA]</scope>
</reference>
<dbReference type="PANTHER" id="PTHR28160">
    <property type="entry name" value="54S RIBOSOMAL PROTEIN L15, MITOCHONDRIAL"/>
    <property type="match status" value="1"/>
</dbReference>
<dbReference type="Proteomes" id="UP000039046">
    <property type="component" value="Unassembled WGS sequence"/>
</dbReference>
<evidence type="ECO:0000256" key="1">
    <source>
        <dbReference type="SAM" id="MobiDB-lite"/>
    </source>
</evidence>
<feature type="domain" description="RNase III" evidence="2">
    <location>
        <begin position="107"/>
        <end position="255"/>
    </location>
</feature>
<evidence type="ECO:0000313" key="3">
    <source>
        <dbReference type="EMBL" id="CEJ83957.1"/>
    </source>
</evidence>
<sequence length="256" mass="28368">MALNPCRAALRRSGIANRQQIISCARSYSTESATPTATPESFKHKEDGSTDAVPRWAQTPPRMKAPMQMDFARDPKNKIWHVNSNPEVLDTMYNQLLGPAGSKMLPEELKWLAVTHKSFDQGRRGFNDRLAMLGRMTLMMEATKTIVSKQPAAAAKISDEFDRQAFAHEQLDPVDNLNLEGPNDLVGKDQLYKLAKSVGMLNVLRWKPRRPDKLSASGVEVVMNGAILAIIGAITLQRGLDVASGVVREHILPKLK</sequence>
<proteinExistence type="predicted"/>
<dbReference type="GO" id="GO:0005762">
    <property type="term" value="C:mitochondrial large ribosomal subunit"/>
    <property type="evidence" value="ECO:0007669"/>
    <property type="project" value="InterPro"/>
</dbReference>
<keyword evidence="4" id="KW-1185">Reference proteome</keyword>
<dbReference type="Pfam" id="PF14622">
    <property type="entry name" value="Ribonucleas_3_3"/>
    <property type="match status" value="1"/>
</dbReference>
<dbReference type="Gene3D" id="1.10.1520.10">
    <property type="entry name" value="Ribonuclease III domain"/>
    <property type="match status" value="1"/>
</dbReference>
<dbReference type="EMBL" id="CDHN01000002">
    <property type="protein sequence ID" value="CEJ83957.1"/>
    <property type="molecule type" value="Genomic_DNA"/>
</dbReference>
<dbReference type="InterPro" id="IPR040030">
    <property type="entry name" value="Ribosomal_mL57"/>
</dbReference>
<accession>A0A0A1TAU8</accession>
<protein>
    <recommendedName>
        <fullName evidence="2">RNase III domain-containing protein</fullName>
    </recommendedName>
</protein>
<dbReference type="HOGENOM" id="CLU_057354_1_0_1"/>
<dbReference type="GO" id="GO:0032543">
    <property type="term" value="P:mitochondrial translation"/>
    <property type="evidence" value="ECO:0007669"/>
    <property type="project" value="InterPro"/>
</dbReference>
<dbReference type="PANTHER" id="PTHR28160:SF1">
    <property type="entry name" value="LARGE RIBOSOMAL SUBUNIT PROTEIN ML57"/>
    <property type="match status" value="1"/>
</dbReference>
<dbReference type="InterPro" id="IPR000999">
    <property type="entry name" value="RNase_III_dom"/>
</dbReference>
<dbReference type="FunFam" id="1.10.1520.10:FF:000018">
    <property type="entry name" value="RNase III domain protein"/>
    <property type="match status" value="1"/>
</dbReference>
<evidence type="ECO:0000313" key="4">
    <source>
        <dbReference type="Proteomes" id="UP000039046"/>
    </source>
</evidence>
<dbReference type="GO" id="GO:0003735">
    <property type="term" value="F:structural constituent of ribosome"/>
    <property type="evidence" value="ECO:0007669"/>
    <property type="project" value="InterPro"/>
</dbReference>
<evidence type="ECO:0000259" key="2">
    <source>
        <dbReference type="Pfam" id="PF14622"/>
    </source>
</evidence>
<organism evidence="3 4">
    <name type="scientific">[Torrubiella] hemipterigena</name>
    <dbReference type="NCBI Taxonomy" id="1531966"/>
    <lineage>
        <taxon>Eukaryota</taxon>
        <taxon>Fungi</taxon>
        <taxon>Dikarya</taxon>
        <taxon>Ascomycota</taxon>
        <taxon>Pezizomycotina</taxon>
        <taxon>Sordariomycetes</taxon>
        <taxon>Hypocreomycetidae</taxon>
        <taxon>Hypocreales</taxon>
        <taxon>Clavicipitaceae</taxon>
        <taxon>Clavicipitaceae incertae sedis</taxon>
        <taxon>'Torrubiella' clade</taxon>
    </lineage>
</organism>
<gene>
    <name evidence="3" type="ORF">VHEMI03320</name>
</gene>
<dbReference type="GO" id="GO:0006396">
    <property type="term" value="P:RNA processing"/>
    <property type="evidence" value="ECO:0007669"/>
    <property type="project" value="InterPro"/>
</dbReference>
<dbReference type="AlphaFoldDB" id="A0A0A1TAU8"/>